<dbReference type="Proteomes" id="UP000034164">
    <property type="component" value="Unassembled WGS sequence"/>
</dbReference>
<dbReference type="InterPro" id="IPR051035">
    <property type="entry name" value="Mito_inheritance_9"/>
</dbReference>
<dbReference type="AlphaFoldDB" id="A0A0G2IZ80"/>
<gene>
    <name evidence="1" type="ORF">EMCG_04169</name>
</gene>
<reference evidence="2" key="1">
    <citation type="journal article" date="2015" name="PLoS Genet.">
        <title>The dynamic genome and transcriptome of the human fungal pathogen Blastomyces and close relative Emmonsia.</title>
        <authorList>
            <person name="Munoz J.F."/>
            <person name="Gauthier G.M."/>
            <person name="Desjardins C.A."/>
            <person name="Gallo J.E."/>
            <person name="Holder J."/>
            <person name="Sullivan T.D."/>
            <person name="Marty A.J."/>
            <person name="Carmen J.C."/>
            <person name="Chen Z."/>
            <person name="Ding L."/>
            <person name="Gujja S."/>
            <person name="Magrini V."/>
            <person name="Misas E."/>
            <person name="Mitreva M."/>
            <person name="Priest M."/>
            <person name="Saif S."/>
            <person name="Whiston E.A."/>
            <person name="Young S."/>
            <person name="Zeng Q."/>
            <person name="Goldman W.E."/>
            <person name="Mardis E.R."/>
            <person name="Taylor J.W."/>
            <person name="McEwen J.G."/>
            <person name="Clay O.K."/>
            <person name="Klein B.S."/>
            <person name="Cuomo C.A."/>
        </authorList>
    </citation>
    <scope>NUCLEOTIDE SEQUENCE [LARGE SCALE GENOMIC DNA]</scope>
    <source>
        <strain evidence="2">UAMH 3008</strain>
    </source>
</reference>
<accession>A0A0G2IZ80</accession>
<sequence length="646" mass="73241">MQDEAHFSYSSGRFLYNEQARLRERYVRFNISALEKAVAKHVGHGRVTNLVKISEGGFNRVLSATMEDGFQAIVKIPFWISVPKTYATASEVATLTFLRSKGLPVPEVYGWSSTTDNPVGVEYIIMEHVPGVGADTHWFNNTKYQKHALVTGIVDIEKKLFNIPFGAVGSLYFKSDISPELQGPLYVPGTPDEARDSEIYCIGPITDYMFWYGQRAKLELDRGPWSDPKNYLCAIAEKEVKWTEQFGHPLESDFPHNTVFPGARSPQDYLGLLKKFLLIAPYLLPRGAGHNLNRPTLRHPDLTPSNVFICPDTFKVRAIIDWQHTVITPMLLAAGYPKLFENPEPEHPSGLVPPKYPPDYDAMSPDQKARVDELIRRQSFFYLYRVFNGGLNKLHLEALQDPLILQRQHLVEFAGRQWSGNLITLRGALMLMRDLWPHLAGKDASLECPIGFSEQEARDQAENEPMWYKLNALVSHWRDELGGLSEEGWLPARKYDAAVKRNESLKAEFSDGGSPDELEKIRKGWPFQDHEDLLAPNVCGRPADLKKFFAPTVNRGKTVWPKTQADLLKYGVRWDYDGVVKKDDGKEYHKFQLQPNAGKIPSSIKQWRDNNGGTHAVMINVFILKGLEPEVGVFEEAMEDAIESLL</sequence>
<dbReference type="InterPro" id="IPR011009">
    <property type="entry name" value="Kinase-like_dom_sf"/>
</dbReference>
<dbReference type="PANTHER" id="PTHR36091:SF2">
    <property type="entry name" value="AMINOGLYCOSIDE PHOSPHOTRANSFERASE DOMAIN-CONTAINING PROTEIN"/>
    <property type="match status" value="1"/>
</dbReference>
<evidence type="ECO:0000313" key="2">
    <source>
        <dbReference type="Proteomes" id="UP000034164"/>
    </source>
</evidence>
<dbReference type="PANTHER" id="PTHR36091">
    <property type="entry name" value="ALTERED INHERITANCE OF MITOCHONDRIA PROTEIN 9, MITOCHONDRIAL"/>
    <property type="match status" value="1"/>
</dbReference>
<comment type="caution">
    <text evidence="1">The sequence shown here is derived from an EMBL/GenBank/DDBJ whole genome shotgun (WGS) entry which is preliminary data.</text>
</comment>
<protein>
    <submittedName>
        <fullName evidence="1">Uncharacterized protein</fullName>
    </submittedName>
</protein>
<name>A0A0G2IZ80_9EURO</name>
<dbReference type="VEuPathDB" id="FungiDB:EMCG_04169"/>
<dbReference type="OrthoDB" id="10003767at2759"/>
<dbReference type="SUPFAM" id="SSF56112">
    <property type="entry name" value="Protein kinase-like (PK-like)"/>
    <property type="match status" value="1"/>
</dbReference>
<dbReference type="GO" id="GO:0005739">
    <property type="term" value="C:mitochondrion"/>
    <property type="evidence" value="ECO:0007669"/>
    <property type="project" value="TreeGrafter"/>
</dbReference>
<proteinExistence type="predicted"/>
<organism evidence="1 2">
    <name type="scientific">[Emmonsia] crescens</name>
    <dbReference type="NCBI Taxonomy" id="73230"/>
    <lineage>
        <taxon>Eukaryota</taxon>
        <taxon>Fungi</taxon>
        <taxon>Dikarya</taxon>
        <taxon>Ascomycota</taxon>
        <taxon>Pezizomycotina</taxon>
        <taxon>Eurotiomycetes</taxon>
        <taxon>Eurotiomycetidae</taxon>
        <taxon>Onygenales</taxon>
        <taxon>Ajellomycetaceae</taxon>
        <taxon>Emergomyces</taxon>
    </lineage>
</organism>
<dbReference type="EMBL" id="LCZI01001328">
    <property type="protein sequence ID" value="KKZ61214.1"/>
    <property type="molecule type" value="Genomic_DNA"/>
</dbReference>
<evidence type="ECO:0000313" key="1">
    <source>
        <dbReference type="EMBL" id="KKZ61214.1"/>
    </source>
</evidence>